<reference evidence="6 8" key="2">
    <citation type="submission" date="2019-03" db="EMBL/GenBank/DDBJ databases">
        <title>Genomic Encyclopedia of Type Strains, Phase IV (KMG-IV): sequencing the most valuable type-strain genomes for metagenomic binning, comparative biology and taxonomic classification.</title>
        <authorList>
            <person name="Goeker M."/>
        </authorList>
    </citation>
    <scope>NUCLEOTIDE SEQUENCE [LARGE SCALE GENOMIC DNA]</scope>
    <source>
        <strain evidence="6 8">DSM 11603</strain>
    </source>
</reference>
<keyword evidence="8" id="KW-1185">Reference proteome</keyword>
<organism evidence="5 7">
    <name type="scientific">Aquamicrobium defluvii</name>
    <dbReference type="NCBI Taxonomy" id="69279"/>
    <lineage>
        <taxon>Bacteria</taxon>
        <taxon>Pseudomonadati</taxon>
        <taxon>Pseudomonadota</taxon>
        <taxon>Alphaproteobacteria</taxon>
        <taxon>Hyphomicrobiales</taxon>
        <taxon>Phyllobacteriaceae</taxon>
        <taxon>Aquamicrobium</taxon>
    </lineage>
</organism>
<dbReference type="SFLD" id="SFLDG01206">
    <property type="entry name" value="Xi.1"/>
    <property type="match status" value="1"/>
</dbReference>
<dbReference type="SUPFAM" id="SSF52833">
    <property type="entry name" value="Thioredoxin-like"/>
    <property type="match status" value="1"/>
</dbReference>
<dbReference type="SUPFAM" id="SSF47616">
    <property type="entry name" value="GST C-terminal domain-like"/>
    <property type="match status" value="1"/>
</dbReference>
<dbReference type="SFLD" id="SFLDG01148">
    <property type="entry name" value="Xi_(cytGST)"/>
    <property type="match status" value="1"/>
</dbReference>
<dbReference type="GO" id="GO:0005737">
    <property type="term" value="C:cytoplasm"/>
    <property type="evidence" value="ECO:0007669"/>
    <property type="project" value="TreeGrafter"/>
</dbReference>
<evidence type="ECO:0000259" key="4">
    <source>
        <dbReference type="PROSITE" id="PS50405"/>
    </source>
</evidence>
<feature type="binding site" evidence="2">
    <location>
        <position position="96"/>
    </location>
    <ligand>
        <name>glutathione</name>
        <dbReference type="ChEBI" id="CHEBI:57925"/>
    </ligand>
</feature>
<evidence type="ECO:0000256" key="2">
    <source>
        <dbReference type="PIRSR" id="PIRSR015753-2"/>
    </source>
</evidence>
<dbReference type="InterPro" id="IPR036282">
    <property type="entry name" value="Glutathione-S-Trfase_C_sf"/>
</dbReference>
<feature type="active site" description="Proton donor/acceptor" evidence="1">
    <location>
        <position position="194"/>
    </location>
</feature>
<evidence type="ECO:0000313" key="7">
    <source>
        <dbReference type="Proteomes" id="UP000019849"/>
    </source>
</evidence>
<dbReference type="AlphaFoldDB" id="A0A011TKC3"/>
<dbReference type="PROSITE" id="PS50405">
    <property type="entry name" value="GST_CTER"/>
    <property type="match status" value="1"/>
</dbReference>
<feature type="binding site" evidence="2">
    <location>
        <begin position="147"/>
        <end position="148"/>
    </location>
    <ligand>
        <name>glutathione</name>
        <dbReference type="ChEBI" id="CHEBI:57925"/>
    </ligand>
</feature>
<dbReference type="PIRSF" id="PIRSF015753">
    <property type="entry name" value="GST"/>
    <property type="match status" value="1"/>
</dbReference>
<dbReference type="HOGENOM" id="CLU_037263_1_0_5"/>
<dbReference type="Proteomes" id="UP000019849">
    <property type="component" value="Unassembled WGS sequence"/>
</dbReference>
<sequence>MGLLVEGKWQDRWYDTGKSGGRFERAQSQWRDWITVDGAPAQGRERGFRAEPGRYHLYVSLACPWAHRTLIFRTLKKLEDAISVSVVHYHMGENGWTFQTGDGATGDTLYGLDFLHRIYTRADPFYSGRVTVPVLWDKTRQTIVNNESSEIIRMLNSEFDEWGDAGVDFYPEPLRTEIDVLNDEIYPALNNGVYRAGFATTQDAYEEAFGEVFAMLDKLEERLSSQRYLTGQRITEADWRLFTTLVRFDPVYVGHFKCNRQRIADYRNLSNYVRDLYQVPGVAGTVDMRHIKWHYYGSHKTINPSGIVPLGPDVDHTAAHDRDRFGPRPTSRERA</sequence>
<evidence type="ECO:0000313" key="8">
    <source>
        <dbReference type="Proteomes" id="UP000294958"/>
    </source>
</evidence>
<dbReference type="GO" id="GO:0004364">
    <property type="term" value="F:glutathione transferase activity"/>
    <property type="evidence" value="ECO:0007669"/>
    <property type="project" value="InterPro"/>
</dbReference>
<comment type="caution">
    <text evidence="5">The sequence shown here is derived from an EMBL/GenBank/DDBJ whole genome shotgun (WGS) entry which is preliminary data.</text>
</comment>
<dbReference type="Pfam" id="PF13409">
    <property type="entry name" value="GST_N_2"/>
    <property type="match status" value="1"/>
</dbReference>
<dbReference type="PANTHER" id="PTHR32419">
    <property type="entry name" value="GLUTATHIONYL-HYDROQUINONE REDUCTASE"/>
    <property type="match status" value="1"/>
</dbReference>
<proteinExistence type="predicted"/>
<dbReference type="EMBL" id="SNZF01000014">
    <property type="protein sequence ID" value="TDR34463.1"/>
    <property type="molecule type" value="Genomic_DNA"/>
</dbReference>
<dbReference type="CDD" id="cd03190">
    <property type="entry name" value="GST_C_Omega_like"/>
    <property type="match status" value="1"/>
</dbReference>
<dbReference type="OrthoDB" id="9769158at2"/>
<feature type="active site" description="Nucleophile" evidence="1">
    <location>
        <position position="63"/>
    </location>
</feature>
<dbReference type="RefSeq" id="WP_035028396.1">
    <property type="nucleotide sequence ID" value="NZ_KK073893.1"/>
</dbReference>
<dbReference type="InterPro" id="IPR047047">
    <property type="entry name" value="GST_Omega-like_C"/>
</dbReference>
<dbReference type="InterPro" id="IPR036249">
    <property type="entry name" value="Thioredoxin-like_sf"/>
</dbReference>
<dbReference type="InterPro" id="IPR004045">
    <property type="entry name" value="Glutathione_S-Trfase_N"/>
</dbReference>
<feature type="domain" description="GST C-terminal" evidence="4">
    <location>
        <begin position="160"/>
        <end position="295"/>
    </location>
</feature>
<dbReference type="InterPro" id="IPR010987">
    <property type="entry name" value="Glutathione-S-Trfase_C-like"/>
</dbReference>
<feature type="site" description="Lowers pKa of active site Cys" evidence="3">
    <location>
        <position position="252"/>
    </location>
</feature>
<accession>A0A011TKC3</accession>
<protein>
    <submittedName>
        <fullName evidence="6">Putative glutathione S-transferase</fullName>
    </submittedName>
</protein>
<evidence type="ECO:0000313" key="5">
    <source>
        <dbReference type="EMBL" id="EXL04452.1"/>
    </source>
</evidence>
<dbReference type="eggNOG" id="COG0435">
    <property type="taxonomic scope" value="Bacteria"/>
</dbReference>
<dbReference type="InterPro" id="IPR040079">
    <property type="entry name" value="Glutathione_S-Trfase"/>
</dbReference>
<dbReference type="Gene3D" id="1.20.1050.10">
    <property type="match status" value="1"/>
</dbReference>
<dbReference type="EMBL" id="JENY01000021">
    <property type="protein sequence ID" value="EXL04452.1"/>
    <property type="molecule type" value="Genomic_DNA"/>
</dbReference>
<evidence type="ECO:0000256" key="1">
    <source>
        <dbReference type="PIRSR" id="PIRSR015753-1"/>
    </source>
</evidence>
<dbReference type="PANTHER" id="PTHR32419:SF6">
    <property type="entry name" value="GLUTATHIONE S-TRANSFERASE OMEGA-LIKE 1-RELATED"/>
    <property type="match status" value="1"/>
</dbReference>
<gene>
    <name evidence="5" type="ORF">BG36_10025</name>
    <name evidence="6" type="ORF">DES43_11469</name>
</gene>
<keyword evidence="6" id="KW-0808">Transferase</keyword>
<dbReference type="Proteomes" id="UP000294958">
    <property type="component" value="Unassembled WGS sequence"/>
</dbReference>
<name>A0A011TKC3_9HYPH</name>
<dbReference type="STRING" id="69279.BG36_10025"/>
<evidence type="ECO:0000256" key="3">
    <source>
        <dbReference type="PIRSR" id="PIRSR015753-3"/>
    </source>
</evidence>
<dbReference type="Gene3D" id="3.40.30.10">
    <property type="entry name" value="Glutaredoxin"/>
    <property type="match status" value="1"/>
</dbReference>
<evidence type="ECO:0000313" key="6">
    <source>
        <dbReference type="EMBL" id="TDR34463.1"/>
    </source>
</evidence>
<feature type="binding site" evidence="2">
    <location>
        <begin position="129"/>
        <end position="132"/>
    </location>
    <ligand>
        <name>glutathione</name>
        <dbReference type="ChEBI" id="CHEBI:57925"/>
    </ligand>
</feature>
<dbReference type="InterPro" id="IPR016639">
    <property type="entry name" value="GST_Omega/GSH"/>
</dbReference>
<dbReference type="SFLD" id="SFLDS00019">
    <property type="entry name" value="Glutathione_Transferase_(cytos"/>
    <property type="match status" value="1"/>
</dbReference>
<reference evidence="5 7" key="1">
    <citation type="submission" date="2014-02" db="EMBL/GenBank/DDBJ databases">
        <title>Aquamicrobium defluvii Genome sequencing.</title>
        <authorList>
            <person name="Wang X."/>
        </authorList>
    </citation>
    <scope>NUCLEOTIDE SEQUENCE [LARGE SCALE GENOMIC DNA]</scope>
    <source>
        <strain evidence="5 7">W13Z1</strain>
    </source>
</reference>
<dbReference type="FunFam" id="3.40.30.10:FF:000058">
    <property type="entry name" value="Glutathione S-transferase, omega"/>
    <property type="match status" value="1"/>
</dbReference>
<feature type="site" description="Lowers pKa of active site Cys" evidence="3">
    <location>
        <position position="295"/>
    </location>
</feature>
<dbReference type="PATRIC" id="fig|69279.3.peg.3098"/>
<dbReference type="Pfam" id="PF13410">
    <property type="entry name" value="GST_C_2"/>
    <property type="match status" value="1"/>
</dbReference>